<feature type="transmembrane region" description="Helical" evidence="1">
    <location>
        <begin position="38"/>
        <end position="57"/>
    </location>
</feature>
<evidence type="ECO:0000313" key="2">
    <source>
        <dbReference type="EMBL" id="MEI5688635.1"/>
    </source>
</evidence>
<keyword evidence="1" id="KW-0812">Transmembrane</keyword>
<accession>A0ABU8H6E1</accession>
<protein>
    <submittedName>
        <fullName evidence="2">DUF2628 domain-containing protein</fullName>
    </submittedName>
</protein>
<organism evidence="2 3">
    <name type="scientific">Sphingomonas kyungheensis</name>
    <dbReference type="NCBI Taxonomy" id="1069987"/>
    <lineage>
        <taxon>Bacteria</taxon>
        <taxon>Pseudomonadati</taxon>
        <taxon>Pseudomonadota</taxon>
        <taxon>Alphaproteobacteria</taxon>
        <taxon>Sphingomonadales</taxon>
        <taxon>Sphingomonadaceae</taxon>
        <taxon>Sphingomonas</taxon>
    </lineage>
</organism>
<comment type="caution">
    <text evidence="2">The sequence shown here is derived from an EMBL/GenBank/DDBJ whole genome shotgun (WGS) entry which is preliminary data.</text>
</comment>
<keyword evidence="3" id="KW-1185">Reference proteome</keyword>
<reference evidence="2 3" key="1">
    <citation type="journal article" date="2013" name="Int. J. Syst. Evol. Microbiol.">
        <title>Sphingomonas kyungheensis sp. nov., a bacterium with ginsenoside-converting activity isolated from soil of a ginseng field.</title>
        <authorList>
            <person name="Son H.M."/>
            <person name="Yang J.E."/>
            <person name="Park Y."/>
            <person name="Han C.K."/>
            <person name="Kim S.G."/>
            <person name="Kook M."/>
            <person name="Yi T.H."/>
        </authorList>
    </citation>
    <scope>NUCLEOTIDE SEQUENCE [LARGE SCALE GENOMIC DNA]</scope>
    <source>
        <strain evidence="2 3">LMG 26582</strain>
    </source>
</reference>
<keyword evidence="1" id="KW-0472">Membrane</keyword>
<sequence>MSVSEHQGGRRLQRRQRYFDPMRVTAIYENPATGWREAVPTLAWVWLLLFGGFYLAIRGLWREALIMLVVIVATVMVFAPLLVIVMPAFWISAAVRSQNIFQNHYMRAGWYEIDPWQQDDEA</sequence>
<dbReference type="Proteomes" id="UP001367771">
    <property type="component" value="Unassembled WGS sequence"/>
</dbReference>
<dbReference type="EMBL" id="JBBBDM010000011">
    <property type="protein sequence ID" value="MEI5688635.1"/>
    <property type="molecule type" value="Genomic_DNA"/>
</dbReference>
<evidence type="ECO:0000256" key="1">
    <source>
        <dbReference type="SAM" id="Phobius"/>
    </source>
</evidence>
<feature type="transmembrane region" description="Helical" evidence="1">
    <location>
        <begin position="64"/>
        <end position="90"/>
    </location>
</feature>
<proteinExistence type="predicted"/>
<dbReference type="RefSeq" id="WP_336545951.1">
    <property type="nucleotide sequence ID" value="NZ_JBBBDM010000011.1"/>
</dbReference>
<gene>
    <name evidence="2" type="ORF">V8201_16195</name>
</gene>
<name>A0ABU8H6E1_9SPHN</name>
<keyword evidence="1" id="KW-1133">Transmembrane helix</keyword>
<evidence type="ECO:0000313" key="3">
    <source>
        <dbReference type="Proteomes" id="UP001367771"/>
    </source>
</evidence>